<gene>
    <name evidence="1" type="ORF">TNCV_3876481</name>
</gene>
<dbReference type="EMBL" id="BMAU01021350">
    <property type="protein sequence ID" value="GFY18960.1"/>
    <property type="molecule type" value="Genomic_DNA"/>
</dbReference>
<dbReference type="Proteomes" id="UP000887159">
    <property type="component" value="Unassembled WGS sequence"/>
</dbReference>
<organism evidence="1 2">
    <name type="scientific">Trichonephila clavipes</name>
    <name type="common">Golden silk orbweaver</name>
    <name type="synonym">Nephila clavipes</name>
    <dbReference type="NCBI Taxonomy" id="2585209"/>
    <lineage>
        <taxon>Eukaryota</taxon>
        <taxon>Metazoa</taxon>
        <taxon>Ecdysozoa</taxon>
        <taxon>Arthropoda</taxon>
        <taxon>Chelicerata</taxon>
        <taxon>Arachnida</taxon>
        <taxon>Araneae</taxon>
        <taxon>Araneomorphae</taxon>
        <taxon>Entelegynae</taxon>
        <taxon>Araneoidea</taxon>
        <taxon>Nephilidae</taxon>
        <taxon>Trichonephila</taxon>
    </lineage>
</organism>
<dbReference type="AlphaFoldDB" id="A0A8X6SX36"/>
<keyword evidence="2" id="KW-1185">Reference proteome</keyword>
<protein>
    <submittedName>
        <fullName evidence="1">Uncharacterized protein</fullName>
    </submittedName>
</protein>
<comment type="caution">
    <text evidence="1">The sequence shown here is derived from an EMBL/GenBank/DDBJ whole genome shotgun (WGS) entry which is preliminary data.</text>
</comment>
<evidence type="ECO:0000313" key="2">
    <source>
        <dbReference type="Proteomes" id="UP000887159"/>
    </source>
</evidence>
<evidence type="ECO:0000313" key="1">
    <source>
        <dbReference type="EMBL" id="GFY18960.1"/>
    </source>
</evidence>
<reference evidence="1" key="1">
    <citation type="submission" date="2020-08" db="EMBL/GenBank/DDBJ databases">
        <title>Multicomponent nature underlies the extraordinary mechanical properties of spider dragline silk.</title>
        <authorList>
            <person name="Kono N."/>
            <person name="Nakamura H."/>
            <person name="Mori M."/>
            <person name="Yoshida Y."/>
            <person name="Ohtoshi R."/>
            <person name="Malay A.D."/>
            <person name="Moran D.A.P."/>
            <person name="Tomita M."/>
            <person name="Numata K."/>
            <person name="Arakawa K."/>
        </authorList>
    </citation>
    <scope>NUCLEOTIDE SEQUENCE</scope>
</reference>
<accession>A0A8X6SX36</accession>
<sequence>MSNFGGYTITSSHPSEHFDNTYKDEILTPDENFLYYKVTQVAFIRKTTSVRILRDYNVLTMSPKYDVPVWLPVHQVSANRAHLRRA</sequence>
<name>A0A8X6SX36_TRICX</name>
<proteinExistence type="predicted"/>